<feature type="transmembrane region" description="Helical" evidence="9">
    <location>
        <begin position="12"/>
        <end position="35"/>
    </location>
</feature>
<evidence type="ECO:0000313" key="12">
    <source>
        <dbReference type="Proteomes" id="UP001320122"/>
    </source>
</evidence>
<reference evidence="11 12" key="1">
    <citation type="journal article" date="2021" name="Front. Microbiol.">
        <title>Aerobic Denitrification and Heterotrophic Sulfur Oxidation in the Genus Halomonas Revealed by Six Novel Species Characterizations and Genome-Based Analysis.</title>
        <authorList>
            <person name="Wang L."/>
            <person name="Shao Z."/>
        </authorList>
    </citation>
    <scope>NUCLEOTIDE SEQUENCE [LARGE SCALE GENOMIC DNA]</scope>
    <source>
        <strain evidence="11 12">MCCC 1A11036</strain>
    </source>
</reference>
<comment type="subcellular location">
    <subcellularLocation>
        <location evidence="1 9">Cell inner membrane</location>
        <topology evidence="1 9">Multi-pass membrane protein</topology>
    </subcellularLocation>
</comment>
<keyword evidence="6 9" id="KW-1133">Transmembrane helix</keyword>
<keyword evidence="3" id="KW-1003">Cell membrane</keyword>
<dbReference type="EMBL" id="JABFTT010000012">
    <property type="protein sequence ID" value="MCE8021461.1"/>
    <property type="molecule type" value="Genomic_DNA"/>
</dbReference>
<dbReference type="Pfam" id="PF04290">
    <property type="entry name" value="DctQ"/>
    <property type="match status" value="1"/>
</dbReference>
<evidence type="ECO:0000256" key="6">
    <source>
        <dbReference type="ARBA" id="ARBA00022989"/>
    </source>
</evidence>
<evidence type="ECO:0000259" key="10">
    <source>
        <dbReference type="Pfam" id="PF04290"/>
    </source>
</evidence>
<evidence type="ECO:0000256" key="7">
    <source>
        <dbReference type="ARBA" id="ARBA00023136"/>
    </source>
</evidence>
<comment type="caution">
    <text evidence="11">The sequence shown here is derived from an EMBL/GenBank/DDBJ whole genome shotgun (WGS) entry which is preliminary data.</text>
</comment>
<dbReference type="Proteomes" id="UP001320122">
    <property type="component" value="Unassembled WGS sequence"/>
</dbReference>
<evidence type="ECO:0000256" key="1">
    <source>
        <dbReference type="ARBA" id="ARBA00004429"/>
    </source>
</evidence>
<feature type="transmembrane region" description="Helical" evidence="9">
    <location>
        <begin position="137"/>
        <end position="157"/>
    </location>
</feature>
<evidence type="ECO:0000256" key="3">
    <source>
        <dbReference type="ARBA" id="ARBA00022475"/>
    </source>
</evidence>
<feature type="transmembrane region" description="Helical" evidence="9">
    <location>
        <begin position="55"/>
        <end position="73"/>
    </location>
</feature>
<dbReference type="InterPro" id="IPR055348">
    <property type="entry name" value="DctQ"/>
</dbReference>
<dbReference type="PANTHER" id="PTHR35011:SF10">
    <property type="entry name" value="TRAP TRANSPORTER SMALL PERMEASE PROTEIN"/>
    <property type="match status" value="1"/>
</dbReference>
<keyword evidence="5 9" id="KW-0812">Transmembrane</keyword>
<dbReference type="PANTHER" id="PTHR35011">
    <property type="entry name" value="2,3-DIKETO-L-GULONATE TRAP TRANSPORTER SMALL PERMEASE PROTEIN YIAM"/>
    <property type="match status" value="1"/>
</dbReference>
<protein>
    <recommendedName>
        <fullName evidence="9">TRAP transporter small permease protein</fullName>
    </recommendedName>
</protein>
<comment type="similarity">
    <text evidence="8 9">Belongs to the TRAP transporter small permease family.</text>
</comment>
<keyword evidence="12" id="KW-1185">Reference proteome</keyword>
<organism evidence="11 12">
    <name type="scientific">Billgrantia zhangzhouensis</name>
    <dbReference type="NCBI Taxonomy" id="2733481"/>
    <lineage>
        <taxon>Bacteria</taxon>
        <taxon>Pseudomonadati</taxon>
        <taxon>Pseudomonadota</taxon>
        <taxon>Gammaproteobacteria</taxon>
        <taxon>Oceanospirillales</taxon>
        <taxon>Halomonadaceae</taxon>
        <taxon>Billgrantia</taxon>
    </lineage>
</organism>
<evidence type="ECO:0000256" key="2">
    <source>
        <dbReference type="ARBA" id="ARBA00022448"/>
    </source>
</evidence>
<evidence type="ECO:0000256" key="9">
    <source>
        <dbReference type="RuleBase" id="RU369079"/>
    </source>
</evidence>
<evidence type="ECO:0000256" key="8">
    <source>
        <dbReference type="ARBA" id="ARBA00038436"/>
    </source>
</evidence>
<name>A0ABS9AI51_9GAMM</name>
<accession>A0ABS9AI51</accession>
<dbReference type="InterPro" id="IPR007387">
    <property type="entry name" value="TRAP_DctQ"/>
</dbReference>
<evidence type="ECO:0000256" key="4">
    <source>
        <dbReference type="ARBA" id="ARBA00022519"/>
    </source>
</evidence>
<evidence type="ECO:0000313" key="11">
    <source>
        <dbReference type="EMBL" id="MCE8021461.1"/>
    </source>
</evidence>
<keyword evidence="2 9" id="KW-0813">Transport</keyword>
<comment type="subunit">
    <text evidence="9">The complex comprises the extracytoplasmic solute receptor protein and the two transmembrane proteins.</text>
</comment>
<feature type="transmembrane region" description="Helical" evidence="9">
    <location>
        <begin position="94"/>
        <end position="117"/>
    </location>
</feature>
<comment type="function">
    <text evidence="9">Part of the tripartite ATP-independent periplasmic (TRAP) transport system.</text>
</comment>
<sequence>MLARTFKTVYRLYGKILFLAALISGIATFIIMWLIALSALLRTVFNAPIPASVEISQALLVLCITFPLGYTLMKREHVRTVAFSHRFPAGVQRAIYALWMVLGCLVFAAATLGTFRYGMRSYQVNEMVWGAAIQFPLWPSKLAVSVGCGLLTIQFALEAIGTILDSKFMPVENDSLDTNSNESSRVNHV</sequence>
<feature type="domain" description="Tripartite ATP-independent periplasmic transporters DctQ component" evidence="10">
    <location>
        <begin position="32"/>
        <end position="161"/>
    </location>
</feature>
<keyword evidence="7 9" id="KW-0472">Membrane</keyword>
<proteinExistence type="inferred from homology"/>
<gene>
    <name evidence="11" type="ORF">HOP51_15280</name>
</gene>
<keyword evidence="4 9" id="KW-0997">Cell inner membrane</keyword>
<evidence type="ECO:0000256" key="5">
    <source>
        <dbReference type="ARBA" id="ARBA00022692"/>
    </source>
</evidence>